<dbReference type="Proteomes" id="UP000620327">
    <property type="component" value="Unassembled WGS sequence"/>
</dbReference>
<feature type="transmembrane region" description="Helical" evidence="1">
    <location>
        <begin position="171"/>
        <end position="193"/>
    </location>
</feature>
<dbReference type="RefSeq" id="WP_187016157.1">
    <property type="nucleotide sequence ID" value="NZ_JACOQI010000026.1"/>
</dbReference>
<dbReference type="Pfam" id="PF19700">
    <property type="entry name" value="DUF6198"/>
    <property type="match status" value="1"/>
</dbReference>
<gene>
    <name evidence="2" type="ORF">H8Z83_16995</name>
</gene>
<protein>
    <submittedName>
        <fullName evidence="2">YitT family protein</fullName>
    </submittedName>
</protein>
<organism evidence="2 3">
    <name type="scientific">Dysosmobacter segnis</name>
    <dbReference type="NCBI Taxonomy" id="2763042"/>
    <lineage>
        <taxon>Bacteria</taxon>
        <taxon>Bacillati</taxon>
        <taxon>Bacillota</taxon>
        <taxon>Clostridia</taxon>
        <taxon>Eubacteriales</taxon>
        <taxon>Oscillospiraceae</taxon>
        <taxon>Dysosmobacter</taxon>
    </lineage>
</organism>
<feature type="transmembrane region" description="Helical" evidence="1">
    <location>
        <begin position="103"/>
        <end position="125"/>
    </location>
</feature>
<accession>A0A923MMM5</accession>
<evidence type="ECO:0000256" key="1">
    <source>
        <dbReference type="SAM" id="Phobius"/>
    </source>
</evidence>
<keyword evidence="3" id="KW-1185">Reference proteome</keyword>
<comment type="caution">
    <text evidence="2">The sequence shown here is derived from an EMBL/GenBank/DDBJ whole genome shotgun (WGS) entry which is preliminary data.</text>
</comment>
<evidence type="ECO:0000313" key="3">
    <source>
        <dbReference type="Proteomes" id="UP000620327"/>
    </source>
</evidence>
<dbReference type="PANTHER" id="PTHR40078:SF1">
    <property type="entry name" value="INTEGRAL MEMBRANE PROTEIN"/>
    <property type="match status" value="1"/>
</dbReference>
<dbReference type="EMBL" id="JACOQI010000026">
    <property type="protein sequence ID" value="MBC5771989.1"/>
    <property type="molecule type" value="Genomic_DNA"/>
</dbReference>
<reference evidence="2" key="1">
    <citation type="submission" date="2020-08" db="EMBL/GenBank/DDBJ databases">
        <title>Genome public.</title>
        <authorList>
            <person name="Liu C."/>
            <person name="Sun Q."/>
        </authorList>
    </citation>
    <scope>NUCLEOTIDE SEQUENCE</scope>
    <source>
        <strain evidence="2">BX15</strain>
    </source>
</reference>
<feature type="transmembrane region" description="Helical" evidence="1">
    <location>
        <begin position="49"/>
        <end position="70"/>
    </location>
</feature>
<keyword evidence="1" id="KW-0812">Transmembrane</keyword>
<feature type="transmembrane region" description="Helical" evidence="1">
    <location>
        <begin position="77"/>
        <end position="97"/>
    </location>
</feature>
<dbReference type="InterPro" id="IPR038750">
    <property type="entry name" value="YczE/YyaS-like"/>
</dbReference>
<dbReference type="PANTHER" id="PTHR40078">
    <property type="entry name" value="INTEGRAL MEMBRANE PROTEIN-RELATED"/>
    <property type="match status" value="1"/>
</dbReference>
<feature type="transmembrane region" description="Helical" evidence="1">
    <location>
        <begin position="9"/>
        <end position="29"/>
    </location>
</feature>
<keyword evidence="1" id="KW-1133">Transmembrane helix</keyword>
<sequence>MLQEYLRRIGLLLVGLLVSAIGITLMLQANIGLEPWSVLQQGIAKTFGITYGTAASIVGAAVIAIAYFCGESFGLGTLANIFVCPIFIDILLYLNWIPLFERFSTGLAALLIGMELLALGTWMYMKSTLGSGPRDALMVVLARKTHRTVGLCRAAVEVVIVFIGWRLGGQVGIGTIVAAVGVGSLFNLNFGLLRFNPALLHQENLPETLQRFRGRKTIT</sequence>
<proteinExistence type="predicted"/>
<dbReference type="AlphaFoldDB" id="A0A923MMM5"/>
<name>A0A923MMM5_9FIRM</name>
<feature type="transmembrane region" description="Helical" evidence="1">
    <location>
        <begin position="146"/>
        <end position="165"/>
    </location>
</feature>
<keyword evidence="1" id="KW-0472">Membrane</keyword>
<evidence type="ECO:0000313" key="2">
    <source>
        <dbReference type="EMBL" id="MBC5771989.1"/>
    </source>
</evidence>